<name>A0ABM0XNH7_CAMSA</name>
<reference evidence="1" key="1">
    <citation type="journal article" date="2014" name="Nat. Commun.">
        <title>The emerging biofuel crop Camelina sativa retains a highly undifferentiated hexaploid genome structure.</title>
        <authorList>
            <person name="Kagale S."/>
            <person name="Koh C."/>
            <person name="Nixon J."/>
            <person name="Bollina V."/>
            <person name="Clarke W.E."/>
            <person name="Tuteja R."/>
            <person name="Spillane C."/>
            <person name="Robinson S.J."/>
            <person name="Links M.G."/>
            <person name="Clarke C."/>
            <person name="Higgins E.E."/>
            <person name="Huebert T."/>
            <person name="Sharpe A.G."/>
            <person name="Parkin I.A."/>
        </authorList>
    </citation>
    <scope>NUCLEOTIDE SEQUENCE [LARGE SCALE GENOMIC DNA]</scope>
    <source>
        <strain evidence="1">cv. DH55</strain>
    </source>
</reference>
<dbReference type="Proteomes" id="UP000694864">
    <property type="component" value="Chromosome 19"/>
</dbReference>
<accession>A0ABM0XNH7</accession>
<keyword evidence="1" id="KW-1185">Reference proteome</keyword>
<sequence length="152" mass="17399">MAFSSVAAFISRSKPYQSRARVYLSLPFSRFQPISYREMSTSYKRFDGGDDFPQEEKEKCWENAKIVHGMNKDRWRLDVQGNPVCKALNQGFLGSYCYEFHAIDKDKELTAENCQILSAPAARGLKPDTFTQQDMKLVEIALYNDSGSSEEK</sequence>
<reference evidence="2" key="2">
    <citation type="submission" date="2025-08" db="UniProtKB">
        <authorList>
            <consortium name="RefSeq"/>
        </authorList>
    </citation>
    <scope>IDENTIFICATION</scope>
    <source>
        <tissue evidence="2">Leaf</tissue>
    </source>
</reference>
<evidence type="ECO:0000313" key="1">
    <source>
        <dbReference type="Proteomes" id="UP000694864"/>
    </source>
</evidence>
<evidence type="ECO:0000313" key="2">
    <source>
        <dbReference type="RefSeq" id="XP_010488533.1"/>
    </source>
</evidence>
<gene>
    <name evidence="2" type="primary">LOC104766362</name>
</gene>
<organism evidence="1 2">
    <name type="scientific">Camelina sativa</name>
    <name type="common">False flax</name>
    <name type="synonym">Myagrum sativum</name>
    <dbReference type="NCBI Taxonomy" id="90675"/>
    <lineage>
        <taxon>Eukaryota</taxon>
        <taxon>Viridiplantae</taxon>
        <taxon>Streptophyta</taxon>
        <taxon>Embryophyta</taxon>
        <taxon>Tracheophyta</taxon>
        <taxon>Spermatophyta</taxon>
        <taxon>Magnoliopsida</taxon>
        <taxon>eudicotyledons</taxon>
        <taxon>Gunneridae</taxon>
        <taxon>Pentapetalae</taxon>
        <taxon>rosids</taxon>
        <taxon>malvids</taxon>
        <taxon>Brassicales</taxon>
        <taxon>Brassicaceae</taxon>
        <taxon>Camelineae</taxon>
        <taxon>Camelina</taxon>
    </lineage>
</organism>
<dbReference type="RefSeq" id="XP_010488533.1">
    <property type="nucleotide sequence ID" value="XM_010490231.2"/>
</dbReference>
<protein>
    <submittedName>
        <fullName evidence="2">Uncharacterized protein LOC104766362 isoform X1</fullName>
    </submittedName>
</protein>
<proteinExistence type="predicted"/>
<dbReference type="GeneID" id="104766362"/>